<comment type="caution">
    <text evidence="6">The sequence shown here is derived from an EMBL/GenBank/DDBJ whole genome shotgun (WGS) entry which is preliminary data.</text>
</comment>
<evidence type="ECO:0000259" key="4">
    <source>
        <dbReference type="Pfam" id="PF23024"/>
    </source>
</evidence>
<organism evidence="6 7">
    <name type="scientific">Zygosaccharomyces rouxii</name>
    <dbReference type="NCBI Taxonomy" id="4956"/>
    <lineage>
        <taxon>Eukaryota</taxon>
        <taxon>Fungi</taxon>
        <taxon>Dikarya</taxon>
        <taxon>Ascomycota</taxon>
        <taxon>Saccharomycotina</taxon>
        <taxon>Saccharomycetes</taxon>
        <taxon>Saccharomycetales</taxon>
        <taxon>Saccharomycetaceae</taxon>
        <taxon>Zygosaccharomyces</taxon>
    </lineage>
</organism>
<dbReference type="InterPro" id="IPR010506">
    <property type="entry name" value="DMAP1-bd"/>
</dbReference>
<dbReference type="PANTHER" id="PTHR22754">
    <property type="entry name" value="DISCO-INTERACTING PROTEIN 2 DIP2 -RELATED"/>
    <property type="match status" value="1"/>
</dbReference>
<protein>
    <recommendedName>
        <fullName evidence="8">DMAP1-binding domain-containing protein</fullName>
    </recommendedName>
</protein>
<dbReference type="PANTHER" id="PTHR22754:SF32">
    <property type="entry name" value="DISCO-INTERACTING PROTEIN 2"/>
    <property type="match status" value="1"/>
</dbReference>
<dbReference type="InterPro" id="IPR000873">
    <property type="entry name" value="AMP-dep_synth/lig_dom"/>
</dbReference>
<name>A0A1Q3A1D1_ZYGRO</name>
<dbReference type="InterPro" id="IPR025110">
    <property type="entry name" value="AMP-bd_C"/>
</dbReference>
<feature type="domain" description="DMAP1-binding" evidence="3">
    <location>
        <begin position="7"/>
        <end position="55"/>
    </location>
</feature>
<dbReference type="Pfam" id="PF24919">
    <property type="entry name" value="Mug62"/>
    <property type="match status" value="1"/>
</dbReference>
<dbReference type="InterPro" id="IPR056881">
    <property type="entry name" value="Mug62_dom"/>
</dbReference>
<proteinExistence type="predicted"/>
<feature type="region of interest" description="Disordered" evidence="1">
    <location>
        <begin position="53"/>
        <end position="72"/>
    </location>
</feature>
<dbReference type="Pfam" id="PF00501">
    <property type="entry name" value="AMP-binding"/>
    <property type="match status" value="1"/>
</dbReference>
<dbReference type="EMBL" id="BDGX01000016">
    <property type="protein sequence ID" value="GAV49443.1"/>
    <property type="molecule type" value="Genomic_DNA"/>
</dbReference>
<gene>
    <name evidence="6" type="ORF">ZYGR_0P00860</name>
</gene>
<sequence>MPDLSVPPNLPIHLRNQISELVRDYKEENLTLKGYEAKRKHLLDQYANGQRFPLAPLRSPTRRPPAFHKRNQSWGSSIWSHGGSFFNDTNSIASSVYQGNPADHNSGGGSEAPYMFQRGQSGRQSVYRVTTVNSNSGYSTPRARHNESSVHLSIPSNEISGVPYNPMIPLLPREENPTNSDSLTSVLRGRFENYPGETAMISVNEKGKETYISWDKLYLRAEKVAHILSKEKLYKMDKVLLWYNKNEIIDFTVALLGCFIASMVAVPVSFEIYSLGEITEIIKLTSSKSVLISEDCYEQLENLYSTSNHNRIKVIRSEFFSQISFIKTDDLGQYSKAKKTTPTFDIPNISYIEFTRTPLGRLSGVVMKHKILSNQNNIFTNILNSRAMPHWKKGNVKKAFKKRDSSERYNILNSLDPTRSTGLVLGVFFYIFSGNLLISVDHRLLQKPGAYENLIEKYKADILLNEQLQLKQVVINYLEDPQSTISKKHRIDLSCIKCCLTCCTTIDTDVLDMIVQKWLKNLGCIDASTCYSPILTLPDFGGVFLSVRDQLGKLDNFQIHESKLRLQDELFINKEKLRGNIVEPSITAMINSSSSFKDYLRVTSFGFPIPDAMLCVVNPDDNTLVPDLTVGEILVRSDSLTDEFYQMDRVNNFVFKARLNYPKMYSFLTSEITSPTAGDRLSTIMNICPSTIFFLRTKLMGFVHNGKIYVLSMVEDMFLQNQLIRLPNWAHTSDVRKARKPSSEGDKGSDTMSLASTNLKTGKDEKDIRRVVQTYYLQQVTETLVRTVSTVYEVSAFELNHNKDEHFLVVVVESSLSKLPTSHSTSVTEAESQKKTTEKKMNELIDQVYRILWIFHKIQPTCVMVVPLESLPRRYCSLEIANSTVEKKFLNGELPATFVKFQFDNVILDFVPHSVFYNESIFSEHLSNMRRTAFLEEYRATHPNFSLDQQYPLPDETPWQSSGIDYRETSIDLRTHKSLASFPSILDILEWRIRETGNEFAFSDGVTIGYSSNNENAHKKVSWKAFERIIAAFLKKIVESKTPLKRGDKVVIVCENSVEYTAIVIACMYCNLVIIPYPIFREENIEEDVSYLVKVIRAYGVKRIFMDLTTHNIFEDNPILTKILKRCKHDIPKITVFSKVKKKNNLTINMFASQLRTKFGPKPGLNHNSHPCVIWIDDEFDIKKDIHVVMNHASLMNSLKILKETLGLSSENPIFSLCSYTVGMGFMMSCMVGIYVGCTTSLFSLDEVYSNPSGFLIGLQNMNVKDLYLNFETFCILTEKANELVEGNKGKLSSLEKSSKKHTPTPTLLKPDFLRNVQNLMIPFSGRPNTKRIEELLRRNTNITISRAQINYLYRNHLNPHISLRSYLGSPPVDMYLDSIALREGIIKTVNPAEVSPRGYIRVQDSGIVAVCTDVSIVNPETNLPCSNGELGEIWCCSEGNVHDYYICQDANDVTGKPTLTNDPFITNQFKSKLQTDVDNGLTYLRTGDLGFIKRVTCADSAGNSLDLNLLFVLGSINETVEILGLAHFVRDLEKTIRHTHPSIQKCIVSKAGGLLVCLVKCRDNSNAKFANLAALIVSELLKNHGVILDLCAFVSQDPSQVNLPSEWDKNRLTVMESWLDQKLKIEAQFGINYGENISIYLLSEFERNS</sequence>
<evidence type="ECO:0000259" key="2">
    <source>
        <dbReference type="Pfam" id="PF00501"/>
    </source>
</evidence>
<dbReference type="eggNOG" id="KOG3628">
    <property type="taxonomic scope" value="Eukaryota"/>
</dbReference>
<dbReference type="Proteomes" id="UP000187013">
    <property type="component" value="Unassembled WGS sequence"/>
</dbReference>
<evidence type="ECO:0008006" key="8">
    <source>
        <dbReference type="Google" id="ProtNLM"/>
    </source>
</evidence>
<feature type="region of interest" description="Disordered" evidence="1">
    <location>
        <begin position="101"/>
        <end position="120"/>
    </location>
</feature>
<evidence type="ECO:0000259" key="3">
    <source>
        <dbReference type="Pfam" id="PF06464"/>
    </source>
</evidence>
<reference evidence="6 7" key="1">
    <citation type="submission" date="2016-08" db="EMBL/GenBank/DDBJ databases">
        <title>Draft genome sequence of allopolyploid Zygosaccharomyces rouxii.</title>
        <authorList>
            <person name="Watanabe J."/>
            <person name="Uehara K."/>
            <person name="Mogi Y."/>
            <person name="Tsukioka Y."/>
        </authorList>
    </citation>
    <scope>NUCLEOTIDE SEQUENCE [LARGE SCALE GENOMIC DNA]</scope>
    <source>
        <strain evidence="6 7">NBRC 110957</strain>
    </source>
</reference>
<dbReference type="Pfam" id="PF23024">
    <property type="entry name" value="AMP-dom_DIP2-like"/>
    <property type="match status" value="1"/>
</dbReference>
<dbReference type="InterPro" id="IPR042099">
    <property type="entry name" value="ANL_N_sf"/>
</dbReference>
<evidence type="ECO:0000313" key="6">
    <source>
        <dbReference type="EMBL" id="GAV49443.1"/>
    </source>
</evidence>
<dbReference type="GO" id="GO:0005829">
    <property type="term" value="C:cytosol"/>
    <property type="evidence" value="ECO:0007669"/>
    <property type="project" value="TreeGrafter"/>
</dbReference>
<feature type="compositionally biased region" description="Basic and acidic residues" evidence="1">
    <location>
        <begin position="735"/>
        <end position="749"/>
    </location>
</feature>
<feature type="region of interest" description="Disordered" evidence="1">
    <location>
        <begin position="735"/>
        <end position="758"/>
    </location>
</feature>
<feature type="domain" description="AMP-dependent synthetase/ligase" evidence="2">
    <location>
        <begin position="191"/>
        <end position="471"/>
    </location>
</feature>
<evidence type="ECO:0000256" key="1">
    <source>
        <dbReference type="SAM" id="MobiDB-lite"/>
    </source>
</evidence>
<evidence type="ECO:0000313" key="7">
    <source>
        <dbReference type="Proteomes" id="UP000187013"/>
    </source>
</evidence>
<dbReference type="Gene3D" id="3.40.50.12780">
    <property type="entry name" value="N-terminal domain of ligase-like"/>
    <property type="match status" value="3"/>
</dbReference>
<dbReference type="OrthoDB" id="69964at2759"/>
<evidence type="ECO:0000259" key="5">
    <source>
        <dbReference type="Pfam" id="PF24919"/>
    </source>
</evidence>
<feature type="domain" description="AMP-binding enzyme C-terminal" evidence="4">
    <location>
        <begin position="1518"/>
        <end position="1629"/>
    </location>
</feature>
<dbReference type="Pfam" id="PF06464">
    <property type="entry name" value="DMAP_binding"/>
    <property type="match status" value="1"/>
</dbReference>
<dbReference type="SUPFAM" id="SSF56801">
    <property type="entry name" value="Acetyl-CoA synthetase-like"/>
    <property type="match status" value="2"/>
</dbReference>
<feature type="domain" description="Meiotically up-regulated gene 62 protein-like alpha-beta" evidence="5">
    <location>
        <begin position="762"/>
        <end position="910"/>
    </location>
</feature>
<accession>A0A1Q3A1D1</accession>